<name>A0A822XKL5_NELNU</name>
<comment type="caution">
    <text evidence="2">The sequence shown here is derived from an EMBL/GenBank/DDBJ whole genome shotgun (WGS) entry which is preliminary data.</text>
</comment>
<protein>
    <submittedName>
        <fullName evidence="2">Uncharacterized protein</fullName>
    </submittedName>
</protein>
<proteinExistence type="predicted"/>
<feature type="compositionally biased region" description="Basic and acidic residues" evidence="1">
    <location>
        <begin position="11"/>
        <end position="38"/>
    </location>
</feature>
<dbReference type="AlphaFoldDB" id="A0A822XKL5"/>
<accession>A0A822XKL5</accession>
<evidence type="ECO:0000313" key="2">
    <source>
        <dbReference type="EMBL" id="DAD20253.1"/>
    </source>
</evidence>
<dbReference type="Proteomes" id="UP000607653">
    <property type="component" value="Unassembled WGS sequence"/>
</dbReference>
<sequence length="55" mass="6566">MQRSSSPSHLTRLEQSHQTRMLLRERGRKEIGREREMQNKVREDQGVFVTVPIVF</sequence>
<reference evidence="2 3" key="1">
    <citation type="journal article" date="2020" name="Mol. Biol. Evol.">
        <title>Distinct Expression and Methylation Patterns for Genes with Different Fates following a Single Whole-Genome Duplication in Flowering Plants.</title>
        <authorList>
            <person name="Shi T."/>
            <person name="Rahmani R.S."/>
            <person name="Gugger P.F."/>
            <person name="Wang M."/>
            <person name="Li H."/>
            <person name="Zhang Y."/>
            <person name="Li Z."/>
            <person name="Wang Q."/>
            <person name="Van de Peer Y."/>
            <person name="Marchal K."/>
            <person name="Chen J."/>
        </authorList>
    </citation>
    <scope>NUCLEOTIDE SEQUENCE [LARGE SCALE GENOMIC DNA]</scope>
    <source>
        <tissue evidence="2">Leaf</tissue>
    </source>
</reference>
<feature type="region of interest" description="Disordered" evidence="1">
    <location>
        <begin position="1"/>
        <end position="38"/>
    </location>
</feature>
<evidence type="ECO:0000256" key="1">
    <source>
        <dbReference type="SAM" id="MobiDB-lite"/>
    </source>
</evidence>
<keyword evidence="3" id="KW-1185">Reference proteome</keyword>
<evidence type="ECO:0000313" key="3">
    <source>
        <dbReference type="Proteomes" id="UP000607653"/>
    </source>
</evidence>
<dbReference type="EMBL" id="DUZY01000001">
    <property type="protein sequence ID" value="DAD20253.1"/>
    <property type="molecule type" value="Genomic_DNA"/>
</dbReference>
<organism evidence="2 3">
    <name type="scientific">Nelumbo nucifera</name>
    <name type="common">Sacred lotus</name>
    <dbReference type="NCBI Taxonomy" id="4432"/>
    <lineage>
        <taxon>Eukaryota</taxon>
        <taxon>Viridiplantae</taxon>
        <taxon>Streptophyta</taxon>
        <taxon>Embryophyta</taxon>
        <taxon>Tracheophyta</taxon>
        <taxon>Spermatophyta</taxon>
        <taxon>Magnoliopsida</taxon>
        <taxon>Proteales</taxon>
        <taxon>Nelumbonaceae</taxon>
        <taxon>Nelumbo</taxon>
    </lineage>
</organism>
<gene>
    <name evidence="2" type="ORF">HUJ06_021716</name>
</gene>